<reference evidence="2 3" key="2">
    <citation type="submission" date="2018-11" db="EMBL/GenBank/DDBJ databases">
        <authorList>
            <consortium name="Pathogen Informatics"/>
        </authorList>
    </citation>
    <scope>NUCLEOTIDE SEQUENCE [LARGE SCALE GENOMIC DNA]</scope>
</reference>
<proteinExistence type="predicted"/>
<evidence type="ECO:0000313" key="4">
    <source>
        <dbReference type="WBParaSite" id="SBAD_0001272201-mRNA-1"/>
    </source>
</evidence>
<dbReference type="InterPro" id="IPR011029">
    <property type="entry name" value="DEATH-like_dom_sf"/>
</dbReference>
<evidence type="ECO:0000313" key="3">
    <source>
        <dbReference type="Proteomes" id="UP000270296"/>
    </source>
</evidence>
<dbReference type="AlphaFoldDB" id="A0A183J8W8"/>
<organism evidence="4">
    <name type="scientific">Soboliphyme baturini</name>
    <dbReference type="NCBI Taxonomy" id="241478"/>
    <lineage>
        <taxon>Eukaryota</taxon>
        <taxon>Metazoa</taxon>
        <taxon>Ecdysozoa</taxon>
        <taxon>Nematoda</taxon>
        <taxon>Enoplea</taxon>
        <taxon>Dorylaimia</taxon>
        <taxon>Dioctophymatida</taxon>
        <taxon>Dioctophymatoidea</taxon>
        <taxon>Soboliphymatidae</taxon>
        <taxon>Soboliphyme</taxon>
    </lineage>
</organism>
<name>A0A183J8W8_9BILA</name>
<dbReference type="WBParaSite" id="SBAD_0001272201-mRNA-1">
    <property type="protein sequence ID" value="SBAD_0001272201-mRNA-1"/>
    <property type="gene ID" value="SBAD_0001272201"/>
</dbReference>
<accession>A0A183J8W8</accession>
<sequence>MYYIFPESHSFDDHCTPYLSQLTDEQISQLSNLIGDGWIKLANYLDMPYAAGSQPGLLSAQEACSTILSLWCDLNKTKDRVRLLRNALLEAELFNEEVAAVLAKPDEIEMSSSEDVTAESEERVATPVQDENEPNVMP</sequence>
<keyword evidence="3" id="KW-1185">Reference proteome</keyword>
<evidence type="ECO:0000256" key="1">
    <source>
        <dbReference type="SAM" id="MobiDB-lite"/>
    </source>
</evidence>
<dbReference type="Proteomes" id="UP000270296">
    <property type="component" value="Unassembled WGS sequence"/>
</dbReference>
<feature type="region of interest" description="Disordered" evidence="1">
    <location>
        <begin position="105"/>
        <end position="138"/>
    </location>
</feature>
<reference evidence="4" key="1">
    <citation type="submission" date="2016-06" db="UniProtKB">
        <authorList>
            <consortium name="WormBaseParasite"/>
        </authorList>
    </citation>
    <scope>IDENTIFICATION</scope>
</reference>
<protein>
    <submittedName>
        <fullName evidence="4">Death domain-containing protein</fullName>
    </submittedName>
</protein>
<evidence type="ECO:0000313" key="2">
    <source>
        <dbReference type="EMBL" id="VDP47294.1"/>
    </source>
</evidence>
<dbReference type="EMBL" id="UZAM01017452">
    <property type="protein sequence ID" value="VDP47294.1"/>
    <property type="molecule type" value="Genomic_DNA"/>
</dbReference>
<dbReference type="SUPFAM" id="SSF47986">
    <property type="entry name" value="DEATH domain"/>
    <property type="match status" value="1"/>
</dbReference>
<gene>
    <name evidence="2" type="ORF">SBAD_LOCUS12316</name>
</gene>